<feature type="compositionally biased region" description="Polar residues" evidence="1">
    <location>
        <begin position="186"/>
        <end position="205"/>
    </location>
</feature>
<comment type="caution">
    <text evidence="2">The sequence shown here is derived from an EMBL/GenBank/DDBJ whole genome shotgun (WGS) entry which is preliminary data.</text>
</comment>
<feature type="compositionally biased region" description="Pro residues" evidence="1">
    <location>
        <begin position="53"/>
        <end position="66"/>
    </location>
</feature>
<feature type="compositionally biased region" description="Acidic residues" evidence="1">
    <location>
        <begin position="163"/>
        <end position="178"/>
    </location>
</feature>
<feature type="region of interest" description="Disordered" evidence="1">
    <location>
        <begin position="151"/>
        <end position="206"/>
    </location>
</feature>
<dbReference type="Proteomes" id="UP000518752">
    <property type="component" value="Unassembled WGS sequence"/>
</dbReference>
<evidence type="ECO:0000256" key="1">
    <source>
        <dbReference type="SAM" id="MobiDB-lite"/>
    </source>
</evidence>
<keyword evidence="3" id="KW-1185">Reference proteome</keyword>
<evidence type="ECO:0000313" key="3">
    <source>
        <dbReference type="Proteomes" id="UP000518752"/>
    </source>
</evidence>
<accession>A0A8H5HYC4</accession>
<organism evidence="2 3">
    <name type="scientific">Collybiopsis confluens</name>
    <dbReference type="NCBI Taxonomy" id="2823264"/>
    <lineage>
        <taxon>Eukaryota</taxon>
        <taxon>Fungi</taxon>
        <taxon>Dikarya</taxon>
        <taxon>Basidiomycota</taxon>
        <taxon>Agaricomycotina</taxon>
        <taxon>Agaricomycetes</taxon>
        <taxon>Agaricomycetidae</taxon>
        <taxon>Agaricales</taxon>
        <taxon>Marasmiineae</taxon>
        <taxon>Omphalotaceae</taxon>
        <taxon>Collybiopsis</taxon>
    </lineage>
</organism>
<evidence type="ECO:0000313" key="2">
    <source>
        <dbReference type="EMBL" id="KAF5391712.1"/>
    </source>
</evidence>
<feature type="region of interest" description="Disordered" evidence="1">
    <location>
        <begin position="26"/>
        <end position="117"/>
    </location>
</feature>
<dbReference type="EMBL" id="JAACJN010000008">
    <property type="protein sequence ID" value="KAF5391712.1"/>
    <property type="molecule type" value="Genomic_DNA"/>
</dbReference>
<proteinExistence type="predicted"/>
<feature type="compositionally biased region" description="Low complexity" evidence="1">
    <location>
        <begin position="30"/>
        <end position="52"/>
    </location>
</feature>
<protein>
    <submittedName>
        <fullName evidence="2">Uncharacterized protein</fullName>
    </submittedName>
</protein>
<sequence>MTQATRVTATTTVFQRAMATEVAIGRTKLLQGQGSGAPSASSSPPSSLQQPQPQQPQQPLTVPPSPQSSTFGGSEEEDASASSSRMSGSTSTSASSSLSPSTDTQTEEEDTDLVYYLDSPLSPKMAFERNEAPTQHGIQTFHKQYHLLKSTSDTFGGSSRDDGEYEGAEYVEDEEATSEGEGGTLSPRSAGSLTSEPAPSRTSASVVHPTILVNSRTHVIPDGPFSAPIPSSASSSFSSTSPISPGLRYHGWLSGVVKPLEEYIDEPVDPREYYLDLAEVAEGDNGPVYSARISEHANLARLTKLPP</sequence>
<gene>
    <name evidence="2" type="ORF">D9757_001667</name>
</gene>
<name>A0A8H5HYC4_9AGAR</name>
<feature type="compositionally biased region" description="Low complexity" evidence="1">
    <location>
        <begin position="80"/>
        <end position="104"/>
    </location>
</feature>
<reference evidence="2 3" key="1">
    <citation type="journal article" date="2020" name="ISME J.">
        <title>Uncovering the hidden diversity of litter-decomposition mechanisms in mushroom-forming fungi.</title>
        <authorList>
            <person name="Floudas D."/>
            <person name="Bentzer J."/>
            <person name="Ahren D."/>
            <person name="Johansson T."/>
            <person name="Persson P."/>
            <person name="Tunlid A."/>
        </authorList>
    </citation>
    <scope>NUCLEOTIDE SEQUENCE [LARGE SCALE GENOMIC DNA]</scope>
    <source>
        <strain evidence="2 3">CBS 406.79</strain>
    </source>
</reference>
<dbReference type="AlphaFoldDB" id="A0A8H5HYC4"/>